<dbReference type="CDD" id="cd16917">
    <property type="entry name" value="HATPase_UhpB-NarQ-NarX-like"/>
    <property type="match status" value="1"/>
</dbReference>
<dbReference type="Pfam" id="PF07730">
    <property type="entry name" value="HisKA_3"/>
    <property type="match status" value="1"/>
</dbReference>
<comment type="caution">
    <text evidence="11">The sequence shown here is derived from an EMBL/GenBank/DDBJ whole genome shotgun (WGS) entry which is preliminary data.</text>
</comment>
<comment type="catalytic activity">
    <reaction evidence="1">
        <text>ATP + protein L-histidine = ADP + protein N-phospho-L-histidine.</text>
        <dbReference type="EC" id="2.7.13.3"/>
    </reaction>
</comment>
<gene>
    <name evidence="11" type="ORF">FHS44_001690</name>
</gene>
<keyword evidence="9" id="KW-0472">Membrane</keyword>
<dbReference type="PANTHER" id="PTHR24421">
    <property type="entry name" value="NITRATE/NITRITE SENSOR PROTEIN NARX-RELATED"/>
    <property type="match status" value="1"/>
</dbReference>
<dbReference type="InterPro" id="IPR055558">
    <property type="entry name" value="DUF7134"/>
</dbReference>
<keyword evidence="3" id="KW-0597">Phosphoprotein</keyword>
<dbReference type="Pfam" id="PF02518">
    <property type="entry name" value="HATPase_c"/>
    <property type="match status" value="1"/>
</dbReference>
<evidence type="ECO:0000256" key="6">
    <source>
        <dbReference type="ARBA" id="ARBA00022777"/>
    </source>
</evidence>
<keyword evidence="4" id="KW-0808">Transferase</keyword>
<evidence type="ECO:0000259" key="10">
    <source>
        <dbReference type="SMART" id="SM00387"/>
    </source>
</evidence>
<keyword evidence="6 11" id="KW-0418">Kinase</keyword>
<dbReference type="GO" id="GO:0046983">
    <property type="term" value="F:protein dimerization activity"/>
    <property type="evidence" value="ECO:0007669"/>
    <property type="project" value="InterPro"/>
</dbReference>
<evidence type="ECO:0000313" key="12">
    <source>
        <dbReference type="Proteomes" id="UP000552644"/>
    </source>
</evidence>
<keyword evidence="12" id="KW-1185">Reference proteome</keyword>
<accession>A0A7W7QJH7</accession>
<dbReference type="EC" id="2.7.13.3" evidence="2"/>
<feature type="transmembrane region" description="Helical" evidence="9">
    <location>
        <begin position="144"/>
        <end position="164"/>
    </location>
</feature>
<reference evidence="11 12" key="1">
    <citation type="submission" date="2020-08" db="EMBL/GenBank/DDBJ databases">
        <title>Genomic Encyclopedia of Type Strains, Phase III (KMG-III): the genomes of soil and plant-associated and newly described type strains.</title>
        <authorList>
            <person name="Whitman W."/>
        </authorList>
    </citation>
    <scope>NUCLEOTIDE SEQUENCE [LARGE SCALE GENOMIC DNA]</scope>
    <source>
        <strain evidence="11 12">CECT 8840</strain>
    </source>
</reference>
<keyword evidence="8" id="KW-0902">Two-component regulatory system</keyword>
<dbReference type="InterPro" id="IPR011712">
    <property type="entry name" value="Sig_transdc_His_kin_sub3_dim/P"/>
</dbReference>
<evidence type="ECO:0000256" key="8">
    <source>
        <dbReference type="ARBA" id="ARBA00023012"/>
    </source>
</evidence>
<dbReference type="Pfam" id="PF23539">
    <property type="entry name" value="DUF7134"/>
    <property type="match status" value="1"/>
</dbReference>
<dbReference type="Proteomes" id="UP000552644">
    <property type="component" value="Unassembled WGS sequence"/>
</dbReference>
<evidence type="ECO:0000256" key="1">
    <source>
        <dbReference type="ARBA" id="ARBA00000085"/>
    </source>
</evidence>
<dbReference type="Gene3D" id="1.20.5.1930">
    <property type="match status" value="1"/>
</dbReference>
<dbReference type="InterPro" id="IPR050482">
    <property type="entry name" value="Sensor_HK_TwoCompSys"/>
</dbReference>
<dbReference type="InterPro" id="IPR003594">
    <property type="entry name" value="HATPase_dom"/>
</dbReference>
<dbReference type="InterPro" id="IPR036890">
    <property type="entry name" value="HATPase_C_sf"/>
</dbReference>
<keyword evidence="5" id="KW-0547">Nucleotide-binding</keyword>
<proteinExistence type="predicted"/>
<sequence length="413" mass="44499">MFGRLLDWSRRHPGVVDAFWLVPFSVVSVTNAWFAATLAGSGARSVPWPGVVTGPEAIMAFGLVTLVPLLWLRRYPAGVFAVVSLGSFVQWLAGVEPLAFNVSVLIAMYAVAARCLLRWAVAAGLVAELGLALSFGQIVTNPDFVSWASLSVFVVAIWIAGIYANTRRRYLRSLEERAVRAEHERDQQVRLAAAAERTRIARELHDVVAHNVSVIIVQADGAGYAIDSDPEQAREAMRAISDTGRQALAEMRRMVGVLRTDGVTGEDRGGGRIEEYAPQPSLSQMEDLVTQVRASGLPVEVRVTGQAPRLPEGEQLTVYRIVQEALTNTLKHGGPGSRAVVEMEYGSRELLVRVTDDGRGAAAPRSVDGHGLLGMRERAAMFGGSVEAGPYAGGGFRVTARLPFGETGRSRAA</sequence>
<dbReference type="RefSeq" id="WP_184713248.1">
    <property type="nucleotide sequence ID" value="NZ_JACHJP010000001.1"/>
</dbReference>
<dbReference type="EMBL" id="JACHJP010000001">
    <property type="protein sequence ID" value="MBB4914618.1"/>
    <property type="molecule type" value="Genomic_DNA"/>
</dbReference>
<evidence type="ECO:0000256" key="3">
    <source>
        <dbReference type="ARBA" id="ARBA00022553"/>
    </source>
</evidence>
<evidence type="ECO:0000313" key="11">
    <source>
        <dbReference type="EMBL" id="MBB4914618.1"/>
    </source>
</evidence>
<name>A0A7W7QJH7_9ACTN</name>
<keyword evidence="9" id="KW-1133">Transmembrane helix</keyword>
<keyword evidence="9" id="KW-0812">Transmembrane</keyword>
<feature type="transmembrane region" description="Helical" evidence="9">
    <location>
        <begin position="20"/>
        <end position="39"/>
    </location>
</feature>
<dbReference type="PANTHER" id="PTHR24421:SF10">
    <property type="entry name" value="NITRATE_NITRITE SENSOR PROTEIN NARQ"/>
    <property type="match status" value="1"/>
</dbReference>
<dbReference type="SMART" id="SM00387">
    <property type="entry name" value="HATPase_c"/>
    <property type="match status" value="1"/>
</dbReference>
<dbReference type="AlphaFoldDB" id="A0A7W7QJH7"/>
<evidence type="ECO:0000256" key="2">
    <source>
        <dbReference type="ARBA" id="ARBA00012438"/>
    </source>
</evidence>
<evidence type="ECO:0000256" key="5">
    <source>
        <dbReference type="ARBA" id="ARBA00022741"/>
    </source>
</evidence>
<organism evidence="11 12">
    <name type="scientific">Streptosporangium saharense</name>
    <dbReference type="NCBI Taxonomy" id="1706840"/>
    <lineage>
        <taxon>Bacteria</taxon>
        <taxon>Bacillati</taxon>
        <taxon>Actinomycetota</taxon>
        <taxon>Actinomycetes</taxon>
        <taxon>Streptosporangiales</taxon>
        <taxon>Streptosporangiaceae</taxon>
        <taxon>Streptosporangium</taxon>
    </lineage>
</organism>
<keyword evidence="7" id="KW-0067">ATP-binding</keyword>
<feature type="transmembrane region" description="Helical" evidence="9">
    <location>
        <begin position="51"/>
        <end position="71"/>
    </location>
</feature>
<protein>
    <recommendedName>
        <fullName evidence="2">histidine kinase</fullName>
        <ecNumber evidence="2">2.7.13.3</ecNumber>
    </recommendedName>
</protein>
<evidence type="ECO:0000256" key="7">
    <source>
        <dbReference type="ARBA" id="ARBA00022840"/>
    </source>
</evidence>
<dbReference type="GO" id="GO:0000155">
    <property type="term" value="F:phosphorelay sensor kinase activity"/>
    <property type="evidence" value="ECO:0007669"/>
    <property type="project" value="InterPro"/>
</dbReference>
<dbReference type="GO" id="GO:0005524">
    <property type="term" value="F:ATP binding"/>
    <property type="evidence" value="ECO:0007669"/>
    <property type="project" value="UniProtKB-KW"/>
</dbReference>
<evidence type="ECO:0000256" key="9">
    <source>
        <dbReference type="SAM" id="Phobius"/>
    </source>
</evidence>
<feature type="transmembrane region" description="Helical" evidence="9">
    <location>
        <begin position="91"/>
        <end position="112"/>
    </location>
</feature>
<feature type="transmembrane region" description="Helical" evidence="9">
    <location>
        <begin position="119"/>
        <end position="138"/>
    </location>
</feature>
<evidence type="ECO:0000256" key="4">
    <source>
        <dbReference type="ARBA" id="ARBA00022679"/>
    </source>
</evidence>
<feature type="domain" description="Histidine kinase/HSP90-like ATPase" evidence="10">
    <location>
        <begin position="313"/>
        <end position="406"/>
    </location>
</feature>
<dbReference type="SUPFAM" id="SSF55874">
    <property type="entry name" value="ATPase domain of HSP90 chaperone/DNA topoisomerase II/histidine kinase"/>
    <property type="match status" value="1"/>
</dbReference>
<dbReference type="Gene3D" id="3.30.565.10">
    <property type="entry name" value="Histidine kinase-like ATPase, C-terminal domain"/>
    <property type="match status" value="1"/>
</dbReference>
<dbReference type="GO" id="GO:0016020">
    <property type="term" value="C:membrane"/>
    <property type="evidence" value="ECO:0007669"/>
    <property type="project" value="InterPro"/>
</dbReference>